<keyword evidence="2" id="KW-1185">Reference proteome</keyword>
<evidence type="ECO:0000313" key="1">
    <source>
        <dbReference type="EMBL" id="AKO92000.1"/>
    </source>
</evidence>
<gene>
    <name evidence="1" type="ORF">BEH_07735</name>
</gene>
<dbReference type="EMBL" id="CP011974">
    <property type="protein sequence ID" value="AKO92000.1"/>
    <property type="molecule type" value="Genomic_DNA"/>
</dbReference>
<reference evidence="1 2" key="1">
    <citation type="journal article" date="2015" name="PLoS ONE">
        <title>Genome Sequence of Bacillus endophyticus and Analysis of Its Companion Mechanism in the Ketogulonigenium vulgare-Bacillus Strain Consortium.</title>
        <authorList>
            <person name="Jia N."/>
            <person name="Du J."/>
            <person name="Ding M.Z."/>
            <person name="Gao F."/>
            <person name="Yuan Y.J."/>
        </authorList>
    </citation>
    <scope>NUCLEOTIDE SEQUENCE [LARGE SCALE GENOMIC DNA]</scope>
    <source>
        <strain evidence="1 2">Hbe603</strain>
    </source>
</reference>
<evidence type="ECO:0000313" key="2">
    <source>
        <dbReference type="Proteomes" id="UP000036202"/>
    </source>
</evidence>
<proteinExistence type="predicted"/>
<name>A0A0H4KEG2_9BACI</name>
<reference evidence="2" key="2">
    <citation type="submission" date="2015-06" db="EMBL/GenBank/DDBJ databases">
        <title>Genome Sequence of Bacillus endophyticus and Analysis of its Companion Mechanism in the Ketogulonigenium vulgare-Bacillus strain Consortium.</title>
        <authorList>
            <person name="Jia N."/>
            <person name="Du J."/>
            <person name="Ding M.-Z."/>
            <person name="Gao F."/>
            <person name="Yuan Y.-J."/>
        </authorList>
    </citation>
    <scope>NUCLEOTIDE SEQUENCE [LARGE SCALE GENOMIC DNA]</scope>
    <source>
        <strain evidence="2">Hbe603</strain>
    </source>
</reference>
<dbReference type="KEGG" id="beo:BEH_07735"/>
<organism evidence="1 2">
    <name type="scientific">Priestia filamentosa</name>
    <dbReference type="NCBI Taxonomy" id="1402861"/>
    <lineage>
        <taxon>Bacteria</taxon>
        <taxon>Bacillati</taxon>
        <taxon>Bacillota</taxon>
        <taxon>Bacilli</taxon>
        <taxon>Bacillales</taxon>
        <taxon>Bacillaceae</taxon>
        <taxon>Priestia</taxon>
    </lineage>
</organism>
<dbReference type="PATRIC" id="fig|135735.6.peg.1581"/>
<accession>A0A0H4KEG2</accession>
<dbReference type="RefSeq" id="WP_046216961.1">
    <property type="nucleotide sequence ID" value="NZ_CP011974.1"/>
</dbReference>
<dbReference type="AlphaFoldDB" id="A0A0H4KEG2"/>
<dbReference type="Proteomes" id="UP000036202">
    <property type="component" value="Chromosome"/>
</dbReference>
<sequence length="130" mass="15536">MNKKWSFIIDREDWGNGLFSTKEDAIIAGHNLNNYTDKIENHEEITHFLVGQITEPEINFHVEAVLKTVDENYFDEYGEDVDGWYEGISEEDEEILQKMMMKTFKEWIEKTDNKPRFRIVENIEVIFLKK</sequence>
<protein>
    <submittedName>
        <fullName evidence="1">Uncharacterized protein</fullName>
    </submittedName>
</protein>